<dbReference type="InterPro" id="IPR021844">
    <property type="entry name" value="Integr_conj_element_PFL4704"/>
</dbReference>
<dbReference type="EMBL" id="PYMJ01000027">
    <property type="protein sequence ID" value="PSU45747.1"/>
    <property type="molecule type" value="Genomic_DNA"/>
</dbReference>
<dbReference type="Pfam" id="PF11920">
    <property type="entry name" value="DUF3438"/>
    <property type="match status" value="1"/>
</dbReference>
<dbReference type="AlphaFoldDB" id="A0A2T3JA70"/>
<dbReference type="RefSeq" id="WP_107244508.1">
    <property type="nucleotide sequence ID" value="NZ_PYMJ01000027.1"/>
</dbReference>
<evidence type="ECO:0000313" key="1">
    <source>
        <dbReference type="EMBL" id="PSU45747.1"/>
    </source>
</evidence>
<organism evidence="1 2">
    <name type="scientific">Photobacterium frigidiphilum</name>
    <dbReference type="NCBI Taxonomy" id="264736"/>
    <lineage>
        <taxon>Bacteria</taxon>
        <taxon>Pseudomonadati</taxon>
        <taxon>Pseudomonadota</taxon>
        <taxon>Gammaproteobacteria</taxon>
        <taxon>Vibrionales</taxon>
        <taxon>Vibrionaceae</taxon>
        <taxon>Photobacterium</taxon>
    </lineage>
</organism>
<dbReference type="OrthoDB" id="7064293at2"/>
<reference evidence="1 2" key="1">
    <citation type="submission" date="2018-01" db="EMBL/GenBank/DDBJ databases">
        <title>Whole genome sequencing of Histamine producing bacteria.</title>
        <authorList>
            <person name="Butler K."/>
        </authorList>
    </citation>
    <scope>NUCLEOTIDE SEQUENCE [LARGE SCALE GENOMIC DNA]</scope>
    <source>
        <strain evidence="1 2">JCM 12947</strain>
    </source>
</reference>
<gene>
    <name evidence="1" type="ORF">C9J12_21125</name>
</gene>
<protein>
    <submittedName>
        <fullName evidence="1">TIGR03749 family integrating conjugative element protein</fullName>
    </submittedName>
</protein>
<keyword evidence="2" id="KW-1185">Reference proteome</keyword>
<dbReference type="NCBIfam" id="TIGR03749">
    <property type="entry name" value="conj_TIGR03749"/>
    <property type="match status" value="1"/>
</dbReference>
<evidence type="ECO:0000313" key="2">
    <source>
        <dbReference type="Proteomes" id="UP000240987"/>
    </source>
</evidence>
<name>A0A2T3JA70_9GAMM</name>
<comment type="caution">
    <text evidence="1">The sequence shown here is derived from an EMBL/GenBank/DDBJ whole genome shotgun (WGS) entry which is preliminary data.</text>
</comment>
<accession>A0A2T3JA70</accession>
<sequence length="271" mass="29809">MKSLMVIILFLFSGYVAASDRVLAWEGEPLTVTLPVGQEVILTLDGDVRVGVPSSFYRHATLDSLKGKIFITASKPFESQRIQIERLRDGERIVLDIRAQQNADTPSRIDIVMPDEQKQQAQVKQDKDALGKHINQLQMPAPALLVRFAQQSLYSPSHAIEPLPGITRSTMHLDKDIAAQAFPLWPVIAQPLAAWTLAGYTVTAIKLTHQYNAILNLDPRQVSARAFGVSFAYPDLGPVNTDSAINTAFIVTSGPLFQSLPPIAKEANDDQ</sequence>
<dbReference type="Proteomes" id="UP000240987">
    <property type="component" value="Unassembled WGS sequence"/>
</dbReference>
<proteinExistence type="predicted"/>